<evidence type="ECO:0000313" key="2">
    <source>
        <dbReference type="Proteomes" id="UP000095751"/>
    </source>
</evidence>
<sequence>MSDDVPYAHPFPWGDSTIVERQRSTTRSLRKRKFVGSGLAILRKDMGSESKIGILSKNILMNLFHQHGIEVDGELESDANKFKGLGLSKGSLHMETHTSTDDKPLKLQTGNRSFFVPLLKVVIESVDSPISTRHILKKVCLLLQPGTLPGNMDSKDMVLAALHFLSSKCETKSDNLLRLPLIRSEKAYGDLERRNFVKMGDWKLEDIEEKLLKMEELFLSSPSSWKWLKRDSFSLSLKLSKADEEAFFMKGTVPLSVKGEGVRKRRVTVQKKDKNSPAEAVEASIDSINHDEPVVEANFLDEVP</sequence>
<evidence type="ECO:0000313" key="1">
    <source>
        <dbReference type="EMBL" id="OEU09437.1"/>
    </source>
</evidence>
<dbReference type="AlphaFoldDB" id="A0A1E7EUA8"/>
<protein>
    <submittedName>
        <fullName evidence="1">Uncharacterized protein</fullName>
    </submittedName>
</protein>
<name>A0A1E7EUA8_9STRA</name>
<reference evidence="1 2" key="1">
    <citation type="submission" date="2016-09" db="EMBL/GenBank/DDBJ databases">
        <title>Extensive genetic diversity and differential bi-allelic expression allows diatom success in the polar Southern Ocean.</title>
        <authorList>
            <consortium name="DOE Joint Genome Institute"/>
            <person name="Mock T."/>
            <person name="Otillar R.P."/>
            <person name="Strauss J."/>
            <person name="Dupont C."/>
            <person name="Frickenhaus S."/>
            <person name="Maumus F."/>
            <person name="Mcmullan M."/>
            <person name="Sanges R."/>
            <person name="Schmutz J."/>
            <person name="Toseland A."/>
            <person name="Valas R."/>
            <person name="Veluchamy A."/>
            <person name="Ward B.J."/>
            <person name="Allen A."/>
            <person name="Barry K."/>
            <person name="Falciatore A."/>
            <person name="Ferrante M."/>
            <person name="Fortunato A.E."/>
            <person name="Gloeckner G."/>
            <person name="Gruber A."/>
            <person name="Hipkin R."/>
            <person name="Janech M."/>
            <person name="Kroth P."/>
            <person name="Leese F."/>
            <person name="Lindquist E."/>
            <person name="Lyon B.R."/>
            <person name="Martin J."/>
            <person name="Mayer C."/>
            <person name="Parker M."/>
            <person name="Quesneville H."/>
            <person name="Raymond J."/>
            <person name="Uhlig C."/>
            <person name="Valentin K.U."/>
            <person name="Worden A.Z."/>
            <person name="Armbrust E.V."/>
            <person name="Bowler C."/>
            <person name="Green B."/>
            <person name="Moulton V."/>
            <person name="Van Oosterhout C."/>
            <person name="Grigoriev I."/>
        </authorList>
    </citation>
    <scope>NUCLEOTIDE SEQUENCE [LARGE SCALE GENOMIC DNA]</scope>
    <source>
        <strain evidence="1 2">CCMP1102</strain>
    </source>
</reference>
<dbReference type="EMBL" id="KV784375">
    <property type="protein sequence ID" value="OEU09437.1"/>
    <property type="molecule type" value="Genomic_DNA"/>
</dbReference>
<keyword evidence="2" id="KW-1185">Reference proteome</keyword>
<dbReference type="OrthoDB" id="49277at2759"/>
<dbReference type="KEGG" id="fcy:FRACYDRAFT_271341"/>
<gene>
    <name evidence="1" type="ORF">FRACYDRAFT_271341</name>
</gene>
<dbReference type="Proteomes" id="UP000095751">
    <property type="component" value="Unassembled WGS sequence"/>
</dbReference>
<organism evidence="1 2">
    <name type="scientific">Fragilariopsis cylindrus CCMP1102</name>
    <dbReference type="NCBI Taxonomy" id="635003"/>
    <lineage>
        <taxon>Eukaryota</taxon>
        <taxon>Sar</taxon>
        <taxon>Stramenopiles</taxon>
        <taxon>Ochrophyta</taxon>
        <taxon>Bacillariophyta</taxon>
        <taxon>Bacillariophyceae</taxon>
        <taxon>Bacillariophycidae</taxon>
        <taxon>Bacillariales</taxon>
        <taxon>Bacillariaceae</taxon>
        <taxon>Fragilariopsis</taxon>
    </lineage>
</organism>
<dbReference type="InParanoid" id="A0A1E7EUA8"/>
<proteinExistence type="predicted"/>
<accession>A0A1E7EUA8</accession>